<feature type="compositionally biased region" description="Gly residues" evidence="1">
    <location>
        <begin position="293"/>
        <end position="302"/>
    </location>
</feature>
<evidence type="ECO:0000313" key="3">
    <source>
        <dbReference type="Proteomes" id="UP001141327"/>
    </source>
</evidence>
<reference evidence="2" key="1">
    <citation type="journal article" date="2022" name="bioRxiv">
        <title>Genomics of Preaxostyla Flagellates Illuminates Evolutionary Transitions and the Path Towards Mitochondrial Loss.</title>
        <authorList>
            <person name="Novak L.V.F."/>
            <person name="Treitli S.C."/>
            <person name="Pyrih J."/>
            <person name="Halakuc P."/>
            <person name="Pipaliya S.V."/>
            <person name="Vacek V."/>
            <person name="Brzon O."/>
            <person name="Soukal P."/>
            <person name="Eme L."/>
            <person name="Dacks J.B."/>
            <person name="Karnkowska A."/>
            <person name="Elias M."/>
            <person name="Hampl V."/>
        </authorList>
    </citation>
    <scope>NUCLEOTIDE SEQUENCE</scope>
    <source>
        <strain evidence="2">RCP-MX</strain>
    </source>
</reference>
<protein>
    <submittedName>
        <fullName evidence="2">Uncharacterized protein</fullName>
    </submittedName>
</protein>
<comment type="caution">
    <text evidence="2">The sequence shown here is derived from an EMBL/GenBank/DDBJ whole genome shotgun (WGS) entry which is preliminary data.</text>
</comment>
<proteinExistence type="predicted"/>
<accession>A0ABQ8UKH4</accession>
<feature type="region of interest" description="Disordered" evidence="1">
    <location>
        <begin position="113"/>
        <end position="605"/>
    </location>
</feature>
<feature type="compositionally biased region" description="Polar residues" evidence="1">
    <location>
        <begin position="593"/>
        <end position="605"/>
    </location>
</feature>
<organism evidence="2 3">
    <name type="scientific">Paratrimastix pyriformis</name>
    <dbReference type="NCBI Taxonomy" id="342808"/>
    <lineage>
        <taxon>Eukaryota</taxon>
        <taxon>Metamonada</taxon>
        <taxon>Preaxostyla</taxon>
        <taxon>Paratrimastigidae</taxon>
        <taxon>Paratrimastix</taxon>
    </lineage>
</organism>
<gene>
    <name evidence="2" type="ORF">PAPYR_6173</name>
</gene>
<keyword evidence="3" id="KW-1185">Reference proteome</keyword>
<name>A0ABQ8UKH4_9EUKA</name>
<feature type="compositionally biased region" description="Low complexity" evidence="1">
    <location>
        <begin position="143"/>
        <end position="176"/>
    </location>
</feature>
<dbReference type="EMBL" id="JAPMOS010000033">
    <property type="protein sequence ID" value="KAJ4458207.1"/>
    <property type="molecule type" value="Genomic_DNA"/>
</dbReference>
<sequence>MEVVLGIHYNRIASHAQHHFVRMLLKGQQLPDAVINGVKPGPGYSLSGKAFDLDSSYAARNLSEAQRLDLADKITPETEKQFFASSLTVEGVRRPKVGALHFCLQYHPTPDLQKARKKRCDAGRPKKPAPCDVPSAPAPGAPPDGAAPTTAPAAATVAAMATAATSPSSSQAPAPAQDERQVLESLETQGPKKGKKGKKRSEPELGYDAPEVAVPISEVAPVPQQPCEPLPYRTVQELRQLRDSGTWDPHPLVGNGAATRHQRGRGSQGSRGKARTRRPGLDWCDDSDSTGSTGSGEGGEGTSGPDADYLLALQLQFGDSPLPGSPPASSAPSASRVGSQALLGPGSPVRPFARPPGRPPRKRMSNSCGRVGSAASGVMHPVASSSSSSSSTGSQSSSSESEGPNPASAESGASVAPAETAASRASSTPAPSLPQKRDRGKPTTAGSMSDRPSPYLHHQPSPQPAVISPHELLSPKPPVAQWGPLTALGIVAGADATPEPSRQRDETSADARPPLPAQSLGEAPAPTSNTLTPSLAATPDAPPHDLTPQLRAAATPQTPAGSQLFHAESLPSVWNDLGQPRSAPGQERCARPSTASAGTPHTTTV</sequence>
<evidence type="ECO:0000256" key="1">
    <source>
        <dbReference type="SAM" id="MobiDB-lite"/>
    </source>
</evidence>
<dbReference type="Proteomes" id="UP001141327">
    <property type="component" value="Unassembled WGS sequence"/>
</dbReference>
<feature type="compositionally biased region" description="Polar residues" evidence="1">
    <location>
        <begin position="526"/>
        <end position="535"/>
    </location>
</feature>
<evidence type="ECO:0000313" key="2">
    <source>
        <dbReference type="EMBL" id="KAJ4458207.1"/>
    </source>
</evidence>
<feature type="compositionally biased region" description="Low complexity" evidence="1">
    <location>
        <begin position="383"/>
        <end position="434"/>
    </location>
</feature>